<feature type="domain" description="Methyl-accepting transducer" evidence="5">
    <location>
        <begin position="257"/>
        <end position="486"/>
    </location>
</feature>
<accession>A0ABS5DWZ2</accession>
<dbReference type="CDD" id="cd06225">
    <property type="entry name" value="HAMP"/>
    <property type="match status" value="1"/>
</dbReference>
<evidence type="ECO:0000256" key="2">
    <source>
        <dbReference type="ARBA" id="ARBA00029447"/>
    </source>
</evidence>
<proteinExistence type="inferred from homology"/>
<evidence type="ECO:0000256" key="4">
    <source>
        <dbReference type="SAM" id="MobiDB-lite"/>
    </source>
</evidence>
<protein>
    <submittedName>
        <fullName evidence="7">HAMP domain-containing protein</fullName>
    </submittedName>
</protein>
<dbReference type="Pfam" id="PF00672">
    <property type="entry name" value="HAMP"/>
    <property type="match status" value="1"/>
</dbReference>
<dbReference type="Pfam" id="PF00015">
    <property type="entry name" value="MCPsignal"/>
    <property type="match status" value="1"/>
</dbReference>
<dbReference type="SMART" id="SM00304">
    <property type="entry name" value="HAMP"/>
    <property type="match status" value="1"/>
</dbReference>
<dbReference type="PANTHER" id="PTHR43531:SF14">
    <property type="entry name" value="METHYL-ACCEPTING CHEMOTAXIS PROTEIN I-RELATED"/>
    <property type="match status" value="1"/>
</dbReference>
<keyword evidence="3" id="KW-0807">Transducer</keyword>
<dbReference type="InterPro" id="IPR004089">
    <property type="entry name" value="MCPsignal_dom"/>
</dbReference>
<evidence type="ECO:0000313" key="7">
    <source>
        <dbReference type="EMBL" id="MBQ0935667.1"/>
    </source>
</evidence>
<evidence type="ECO:0000256" key="3">
    <source>
        <dbReference type="PROSITE-ProRule" id="PRU00284"/>
    </source>
</evidence>
<keyword evidence="1" id="KW-0488">Methylation</keyword>
<dbReference type="SUPFAM" id="SSF58104">
    <property type="entry name" value="Methyl-accepting chemotaxis protein (MCP) signaling domain"/>
    <property type="match status" value="1"/>
</dbReference>
<dbReference type="SMART" id="SM00283">
    <property type="entry name" value="MA"/>
    <property type="match status" value="1"/>
</dbReference>
<evidence type="ECO:0000313" key="8">
    <source>
        <dbReference type="Proteomes" id="UP000672097"/>
    </source>
</evidence>
<dbReference type="PANTHER" id="PTHR43531">
    <property type="entry name" value="PROTEIN ICFG"/>
    <property type="match status" value="1"/>
</dbReference>
<reference evidence="7 8" key="1">
    <citation type="submission" date="2021-04" db="EMBL/GenBank/DDBJ databases">
        <title>The genome sequence of type strain Ideonella paludis KCTC 32238.</title>
        <authorList>
            <person name="Liu Y."/>
        </authorList>
    </citation>
    <scope>NUCLEOTIDE SEQUENCE [LARGE SCALE GENOMIC DNA]</scope>
    <source>
        <strain evidence="7 8">KCTC 32238</strain>
    </source>
</reference>
<dbReference type="PROSITE" id="PS50885">
    <property type="entry name" value="HAMP"/>
    <property type="match status" value="1"/>
</dbReference>
<evidence type="ECO:0000259" key="6">
    <source>
        <dbReference type="PROSITE" id="PS50885"/>
    </source>
</evidence>
<feature type="domain" description="HAMP" evidence="6">
    <location>
        <begin position="200"/>
        <end position="252"/>
    </location>
</feature>
<dbReference type="EMBL" id="JAGQDG010000003">
    <property type="protein sequence ID" value="MBQ0935667.1"/>
    <property type="molecule type" value="Genomic_DNA"/>
</dbReference>
<dbReference type="PRINTS" id="PR00260">
    <property type="entry name" value="CHEMTRNSDUCR"/>
</dbReference>
<dbReference type="Proteomes" id="UP000672097">
    <property type="component" value="Unassembled WGS sequence"/>
</dbReference>
<feature type="compositionally biased region" description="Low complexity" evidence="4">
    <location>
        <begin position="510"/>
        <end position="562"/>
    </location>
</feature>
<organism evidence="7 8">
    <name type="scientific">Ideonella paludis</name>
    <dbReference type="NCBI Taxonomy" id="1233411"/>
    <lineage>
        <taxon>Bacteria</taxon>
        <taxon>Pseudomonadati</taxon>
        <taxon>Pseudomonadota</taxon>
        <taxon>Betaproteobacteria</taxon>
        <taxon>Burkholderiales</taxon>
        <taxon>Sphaerotilaceae</taxon>
        <taxon>Ideonella</taxon>
    </lineage>
</organism>
<feature type="region of interest" description="Disordered" evidence="4">
    <location>
        <begin position="510"/>
        <end position="572"/>
    </location>
</feature>
<evidence type="ECO:0000259" key="5">
    <source>
        <dbReference type="PROSITE" id="PS50111"/>
    </source>
</evidence>
<dbReference type="PROSITE" id="PS50111">
    <property type="entry name" value="CHEMOTAXIS_TRANSDUC_2"/>
    <property type="match status" value="1"/>
</dbReference>
<sequence>MGLISLVLVSLGAWAALAYKEVQAQADQMLKWQMETQRDSSTVLASLERMARMEQAVLLTANNAVEAAEQKTAWGKQVKQANDLLEAAKASDSSDTQRNTHVTAGLAALKAYATEVEPVLQQVVDAKIDANAGYAYTSRAQPSLDQARTSLGAWATATQDSITQARAQQRERGQMQSNFRAGSALLVMAMAMWLMVNVARSVTRPLQEAASQAQRMAEGDLNAVQQDKGRDEVHDFMTALDHMRSSLRSVVAKVRDGSNSIHLASTEVASGNLDLSQRTEQTASNLQRTASAMEELTSTVQHSAESATQANQLAASAAEAAQRGGKVVAEVVSNMAEISGASRKIADITSVIDGIAFQTNILALNAAVEAARAGEQGRGFAVVAGEVRSLAQRSAEAAREIKTLIGGSVEKVETGARLVGVAGTAIDELVSSVNRVSDIIGEISSAAVEQSRGISEVNTSVAELDQMTQQNAALVEQGAAAAASMRSQTELLISAVSAFQLGDAPRFSSPAAPVLRPASAPSAPAAHETAAQQVLAQVAKAPSAPLKPAAAPSPMASPAPKAAADDGDWETF</sequence>
<gene>
    <name evidence="7" type="ORF">KAK11_10030</name>
</gene>
<evidence type="ECO:0000256" key="1">
    <source>
        <dbReference type="ARBA" id="ARBA00022481"/>
    </source>
</evidence>
<comment type="similarity">
    <text evidence="2">Belongs to the methyl-accepting chemotaxis (MCP) protein family.</text>
</comment>
<dbReference type="CDD" id="cd11386">
    <property type="entry name" value="MCP_signal"/>
    <property type="match status" value="1"/>
</dbReference>
<keyword evidence="8" id="KW-1185">Reference proteome</keyword>
<name>A0ABS5DWZ2_9BURK</name>
<dbReference type="InterPro" id="IPR003660">
    <property type="entry name" value="HAMP_dom"/>
</dbReference>
<comment type="caution">
    <text evidence="7">The sequence shown here is derived from an EMBL/GenBank/DDBJ whole genome shotgun (WGS) entry which is preliminary data.</text>
</comment>
<dbReference type="Gene3D" id="1.10.287.950">
    <property type="entry name" value="Methyl-accepting chemotaxis protein"/>
    <property type="match status" value="1"/>
</dbReference>
<dbReference type="InterPro" id="IPR051310">
    <property type="entry name" value="MCP_chemotaxis"/>
</dbReference>
<dbReference type="InterPro" id="IPR004090">
    <property type="entry name" value="Chemotax_Me-accpt_rcpt"/>
</dbReference>